<proteinExistence type="predicted"/>
<name>A0A086A3K9_9FLAO</name>
<dbReference type="InterPro" id="IPR010921">
    <property type="entry name" value="Trp_repressor/repl_initiator"/>
</dbReference>
<dbReference type="OrthoDB" id="1260127at2"/>
<dbReference type="GO" id="GO:0043565">
    <property type="term" value="F:sequence-specific DNA binding"/>
    <property type="evidence" value="ECO:0007669"/>
    <property type="project" value="InterPro"/>
</dbReference>
<evidence type="ECO:0000313" key="1">
    <source>
        <dbReference type="EMBL" id="KFF11273.1"/>
    </source>
</evidence>
<organism evidence="1 2">
    <name type="scientific">Chryseobacterium soli</name>
    <dbReference type="NCBI Taxonomy" id="445961"/>
    <lineage>
        <taxon>Bacteria</taxon>
        <taxon>Pseudomonadati</taxon>
        <taxon>Bacteroidota</taxon>
        <taxon>Flavobacteriia</taxon>
        <taxon>Flavobacteriales</taxon>
        <taxon>Weeksellaceae</taxon>
        <taxon>Chryseobacterium group</taxon>
        <taxon>Chryseobacterium</taxon>
    </lineage>
</organism>
<protein>
    <submittedName>
        <fullName evidence="1">Transposase</fullName>
    </submittedName>
</protein>
<dbReference type="RefSeq" id="WP_034713182.1">
    <property type="nucleotide sequence ID" value="NZ_JPRH01000007.1"/>
</dbReference>
<keyword evidence="2" id="KW-1185">Reference proteome</keyword>
<dbReference type="SUPFAM" id="SSF48295">
    <property type="entry name" value="TrpR-like"/>
    <property type="match status" value="1"/>
</dbReference>
<reference evidence="1 2" key="1">
    <citation type="submission" date="2014-07" db="EMBL/GenBank/DDBJ databases">
        <title>Genome of Chryseobacterium soli DSM 19298.</title>
        <authorList>
            <person name="Stropko S.J."/>
            <person name="Pipes S.E."/>
            <person name="Newman J."/>
        </authorList>
    </citation>
    <scope>NUCLEOTIDE SEQUENCE [LARGE SCALE GENOMIC DNA]</scope>
    <source>
        <strain evidence="1 2">DSM 19298</strain>
    </source>
</reference>
<sequence>MKTPIPVNYKKIYMDIITKKFPEKKVIMKFLAGKEELSVLEVIDINKKIFENEDQSDQIFNQKLRSYNTHAILKILDYQKKHQLNNSQLAIHFKMSRNTIAKWKKQFL</sequence>
<dbReference type="AlphaFoldDB" id="A0A086A3K9"/>
<accession>A0A086A3K9</accession>
<dbReference type="STRING" id="445961.IW15_16090"/>
<gene>
    <name evidence="1" type="ORF">IW15_16090</name>
</gene>
<comment type="caution">
    <text evidence="1">The sequence shown here is derived from an EMBL/GenBank/DDBJ whole genome shotgun (WGS) entry which is preliminary data.</text>
</comment>
<evidence type="ECO:0000313" key="2">
    <source>
        <dbReference type="Proteomes" id="UP000028705"/>
    </source>
</evidence>
<dbReference type="EMBL" id="JPRH01000007">
    <property type="protein sequence ID" value="KFF11273.1"/>
    <property type="molecule type" value="Genomic_DNA"/>
</dbReference>
<dbReference type="Proteomes" id="UP000028705">
    <property type="component" value="Unassembled WGS sequence"/>
</dbReference>